<sequence length="570" mass="60029">MTYAGRHGRAENGDSGAVHHRDELIEAAQAWIDDDPDHETRVELGELVARAKAGEESALPDLVDRFAGMLEFGTAGLRGALGAGPNRMNRSVVIRAAAGLTAYLKERDAEPFVVIGYDARRNSDVFARDTAAVVVGAGGRAAVLPHTLPTPVLAFAIRHLGADAGVMVTASHNPPQDNGYKVYLGDGSQIVPPADSGIAGHIAHVRAVAEVPMADDGWETLDDEVLDAYVDATAAIVAADSPRDLRTVHTALHGVGSETLLRVFEKAGFPAPIPVPSQQQPDAAFPTVSFPNPEEPGAIDAALELAREVEPDLVLANDPDADRCAVAVLDGGDWRMLRGDEVGALLGAHLLRRGVPEDAVFANSIVSSRLLAAMAAKAGIQHEETLTGFKWIARVPGLRYGYEEALGYCVDPATVRDKDGVSACLLVAEMAAGLKADGRTLTDVLDDLAVEHGLHATDAFSVRVADLSLIGTVMARLRENPPTEVAGTAVERADDLAEGSEALPPTDGLRYHLADGSRVIVRPSGTEPKLKVYLEVVEPLAGPEALAAARETATARLAAIRESMQALTTV</sequence>
<dbReference type="PROSITE" id="PS00710">
    <property type="entry name" value="PGM_PMM"/>
    <property type="match status" value="1"/>
</dbReference>
<evidence type="ECO:0000256" key="3">
    <source>
        <dbReference type="ARBA" id="ARBA00022553"/>
    </source>
</evidence>
<dbReference type="InterPro" id="IPR005844">
    <property type="entry name" value="A-D-PHexomutase_a/b/a-I"/>
</dbReference>
<name>A0A1H9X8F7_9MICO</name>
<protein>
    <submittedName>
        <fullName evidence="12">Phosphomannomutase</fullName>
    </submittedName>
</protein>
<dbReference type="InterPro" id="IPR036900">
    <property type="entry name" value="A-D-PHexomutase_C_sf"/>
</dbReference>
<gene>
    <name evidence="12" type="ORF">SAMN05216199_3502</name>
</gene>
<dbReference type="OrthoDB" id="9806956at2"/>
<dbReference type="CDD" id="cd05799">
    <property type="entry name" value="PGM2"/>
    <property type="match status" value="1"/>
</dbReference>
<evidence type="ECO:0000313" key="12">
    <source>
        <dbReference type="EMBL" id="SES42476.1"/>
    </source>
</evidence>
<organism evidence="12 13">
    <name type="scientific">Pedococcus cremeus</name>
    <dbReference type="NCBI Taxonomy" id="587636"/>
    <lineage>
        <taxon>Bacteria</taxon>
        <taxon>Bacillati</taxon>
        <taxon>Actinomycetota</taxon>
        <taxon>Actinomycetes</taxon>
        <taxon>Micrococcales</taxon>
        <taxon>Intrasporangiaceae</taxon>
        <taxon>Pedococcus</taxon>
    </lineage>
</organism>
<keyword evidence="5 7" id="KW-0460">Magnesium</keyword>
<dbReference type="EMBL" id="FOHB01000007">
    <property type="protein sequence ID" value="SES42476.1"/>
    <property type="molecule type" value="Genomic_DNA"/>
</dbReference>
<dbReference type="PRINTS" id="PR00509">
    <property type="entry name" value="PGMPMM"/>
</dbReference>
<dbReference type="Gene3D" id="3.30.310.50">
    <property type="entry name" value="Alpha-D-phosphohexomutase, C-terminal domain"/>
    <property type="match status" value="1"/>
</dbReference>
<dbReference type="AlphaFoldDB" id="A0A1H9X8F7"/>
<keyword evidence="13" id="KW-1185">Reference proteome</keyword>
<dbReference type="InterPro" id="IPR005841">
    <property type="entry name" value="Alpha-D-phosphohexomutase_SF"/>
</dbReference>
<dbReference type="PANTHER" id="PTHR45745">
    <property type="entry name" value="PHOSPHOMANNOMUTASE 45A"/>
    <property type="match status" value="1"/>
</dbReference>
<dbReference type="GO" id="GO:0008973">
    <property type="term" value="F:phosphopentomutase activity"/>
    <property type="evidence" value="ECO:0007669"/>
    <property type="project" value="TreeGrafter"/>
</dbReference>
<evidence type="ECO:0000259" key="10">
    <source>
        <dbReference type="Pfam" id="PF02879"/>
    </source>
</evidence>
<dbReference type="InterPro" id="IPR016066">
    <property type="entry name" value="A-D-PHexomutase_CS"/>
</dbReference>
<dbReference type="GO" id="GO:0005975">
    <property type="term" value="P:carbohydrate metabolic process"/>
    <property type="evidence" value="ECO:0007669"/>
    <property type="project" value="InterPro"/>
</dbReference>
<dbReference type="SUPFAM" id="SSF53738">
    <property type="entry name" value="Phosphoglucomutase, first 3 domains"/>
    <property type="match status" value="3"/>
</dbReference>
<evidence type="ECO:0000256" key="2">
    <source>
        <dbReference type="ARBA" id="ARBA00010231"/>
    </source>
</evidence>
<feature type="domain" description="Alpha-D-phosphohexomutase alpha/beta/alpha" evidence="10">
    <location>
        <begin position="228"/>
        <end position="327"/>
    </location>
</feature>
<evidence type="ECO:0000256" key="6">
    <source>
        <dbReference type="ARBA" id="ARBA00023235"/>
    </source>
</evidence>
<evidence type="ECO:0000256" key="5">
    <source>
        <dbReference type="ARBA" id="ARBA00022842"/>
    </source>
</evidence>
<dbReference type="Pfam" id="PF02880">
    <property type="entry name" value="PGM_PMM_III"/>
    <property type="match status" value="1"/>
</dbReference>
<comment type="similarity">
    <text evidence="2 7">Belongs to the phosphohexose mutase family.</text>
</comment>
<dbReference type="Proteomes" id="UP000199019">
    <property type="component" value="Unassembled WGS sequence"/>
</dbReference>
<keyword evidence="4 7" id="KW-0479">Metal-binding</keyword>
<evidence type="ECO:0000259" key="8">
    <source>
        <dbReference type="Pfam" id="PF00408"/>
    </source>
</evidence>
<dbReference type="InterPro" id="IPR005843">
    <property type="entry name" value="A-D-PHexomutase_C"/>
</dbReference>
<dbReference type="InterPro" id="IPR016055">
    <property type="entry name" value="A-D-PHexomutase_a/b/a-I/II/III"/>
</dbReference>
<dbReference type="InterPro" id="IPR005846">
    <property type="entry name" value="A-D-PHexomutase_a/b/a-III"/>
</dbReference>
<evidence type="ECO:0000256" key="1">
    <source>
        <dbReference type="ARBA" id="ARBA00001946"/>
    </source>
</evidence>
<dbReference type="GO" id="GO:0000287">
    <property type="term" value="F:magnesium ion binding"/>
    <property type="evidence" value="ECO:0007669"/>
    <property type="project" value="InterPro"/>
</dbReference>
<dbReference type="SUPFAM" id="SSF55957">
    <property type="entry name" value="Phosphoglucomutase, C-terminal domain"/>
    <property type="match status" value="1"/>
</dbReference>
<proteinExistence type="inferred from homology"/>
<accession>A0A1H9X8F7</accession>
<evidence type="ECO:0000259" key="9">
    <source>
        <dbReference type="Pfam" id="PF02878"/>
    </source>
</evidence>
<evidence type="ECO:0000259" key="11">
    <source>
        <dbReference type="Pfam" id="PF02880"/>
    </source>
</evidence>
<dbReference type="STRING" id="587636.SAMN05216199_3502"/>
<evidence type="ECO:0000256" key="7">
    <source>
        <dbReference type="RuleBase" id="RU004326"/>
    </source>
</evidence>
<comment type="cofactor">
    <cofactor evidence="1">
        <name>Mg(2+)</name>
        <dbReference type="ChEBI" id="CHEBI:18420"/>
    </cofactor>
</comment>
<feature type="domain" description="Alpha-D-phosphohexomutase alpha/beta/alpha" evidence="9">
    <location>
        <begin position="70"/>
        <end position="204"/>
    </location>
</feature>
<dbReference type="Pfam" id="PF00408">
    <property type="entry name" value="PGM_PMM_IV"/>
    <property type="match status" value="1"/>
</dbReference>
<feature type="domain" description="Alpha-D-phosphohexomutase alpha/beta/alpha" evidence="11">
    <location>
        <begin position="339"/>
        <end position="448"/>
    </location>
</feature>
<dbReference type="Pfam" id="PF02878">
    <property type="entry name" value="PGM_PMM_I"/>
    <property type="match status" value="1"/>
</dbReference>
<evidence type="ECO:0000256" key="4">
    <source>
        <dbReference type="ARBA" id="ARBA00022723"/>
    </source>
</evidence>
<evidence type="ECO:0000313" key="13">
    <source>
        <dbReference type="Proteomes" id="UP000199019"/>
    </source>
</evidence>
<dbReference type="Gene3D" id="3.40.120.10">
    <property type="entry name" value="Alpha-D-Glucose-1,6-Bisphosphate, subunit A, domain 3"/>
    <property type="match status" value="3"/>
</dbReference>
<keyword evidence="6" id="KW-0413">Isomerase</keyword>
<reference evidence="13" key="1">
    <citation type="submission" date="2016-10" db="EMBL/GenBank/DDBJ databases">
        <authorList>
            <person name="Varghese N."/>
            <person name="Submissions S."/>
        </authorList>
    </citation>
    <scope>NUCLEOTIDE SEQUENCE [LARGE SCALE GENOMIC DNA]</scope>
    <source>
        <strain evidence="13">CGMCC 1.6963</strain>
    </source>
</reference>
<dbReference type="PANTHER" id="PTHR45745:SF1">
    <property type="entry name" value="PHOSPHOGLUCOMUTASE 2B-RELATED"/>
    <property type="match status" value="1"/>
</dbReference>
<dbReference type="RefSeq" id="WP_091761136.1">
    <property type="nucleotide sequence ID" value="NZ_FOHB01000007.1"/>
</dbReference>
<dbReference type="Pfam" id="PF02879">
    <property type="entry name" value="PGM_PMM_II"/>
    <property type="match status" value="1"/>
</dbReference>
<feature type="domain" description="Alpha-D-phosphohexomutase C-terminal" evidence="8">
    <location>
        <begin position="491"/>
        <end position="537"/>
    </location>
</feature>
<dbReference type="GO" id="GO:0006166">
    <property type="term" value="P:purine ribonucleoside salvage"/>
    <property type="evidence" value="ECO:0007669"/>
    <property type="project" value="TreeGrafter"/>
</dbReference>
<dbReference type="InterPro" id="IPR005845">
    <property type="entry name" value="A-D-PHexomutase_a/b/a-II"/>
</dbReference>
<keyword evidence="3" id="KW-0597">Phosphoprotein</keyword>